<comment type="subcellular location">
    <subcellularLocation>
        <location evidence="9">Early endosome membrane</location>
        <topology evidence="9">Single-pass type II membrane protein</topology>
    </subcellularLocation>
    <subcellularLocation>
        <location evidence="8">Late endosome membrane</location>
        <topology evidence="8">Single-pass type II membrane protein</topology>
    </subcellularLocation>
    <subcellularLocation>
        <location evidence="1">Lysosome lumen</location>
    </subcellularLocation>
</comment>
<evidence type="ECO:0000256" key="8">
    <source>
        <dbReference type="ARBA" id="ARBA00037797"/>
    </source>
</evidence>
<evidence type="ECO:0000256" key="13">
    <source>
        <dbReference type="SAM" id="Phobius"/>
    </source>
</evidence>
<dbReference type="Pfam" id="PF13918">
    <property type="entry name" value="PLDc_3"/>
    <property type="match status" value="1"/>
</dbReference>
<keyword evidence="13" id="KW-0472">Membrane</keyword>
<proteinExistence type="inferred from homology"/>
<dbReference type="GO" id="GO:0004527">
    <property type="term" value="F:exonuclease activity"/>
    <property type="evidence" value="ECO:0007669"/>
    <property type="project" value="UniProtKB-KW"/>
</dbReference>
<feature type="domain" description="PLD phosphodiesterase" evidence="14">
    <location>
        <begin position="505"/>
        <end position="531"/>
    </location>
</feature>
<evidence type="ECO:0000256" key="12">
    <source>
        <dbReference type="ARBA" id="ARBA00041681"/>
    </source>
</evidence>
<dbReference type="AlphaFoldDB" id="A0AAV7MYN0"/>
<dbReference type="GO" id="GO:0031902">
    <property type="term" value="C:late endosome membrane"/>
    <property type="evidence" value="ECO:0007669"/>
    <property type="project" value="UniProtKB-SubCell"/>
</dbReference>
<evidence type="ECO:0000256" key="3">
    <source>
        <dbReference type="ARBA" id="ARBA00022722"/>
    </source>
</evidence>
<keyword evidence="13" id="KW-0812">Transmembrane</keyword>
<keyword evidence="4" id="KW-0677">Repeat</keyword>
<evidence type="ECO:0000256" key="5">
    <source>
        <dbReference type="ARBA" id="ARBA00022801"/>
    </source>
</evidence>
<gene>
    <name evidence="15" type="ORF">NDU88_005668</name>
</gene>
<dbReference type="EC" id="3.1.16.1" evidence="10"/>
<keyword evidence="3" id="KW-0540">Nuclease</keyword>
<dbReference type="GO" id="GO:0031901">
    <property type="term" value="C:early endosome membrane"/>
    <property type="evidence" value="ECO:0007669"/>
    <property type="project" value="UniProtKB-SubCell"/>
</dbReference>
<evidence type="ECO:0000256" key="6">
    <source>
        <dbReference type="ARBA" id="ARBA00022839"/>
    </source>
</evidence>
<evidence type="ECO:0000259" key="14">
    <source>
        <dbReference type="PROSITE" id="PS50035"/>
    </source>
</evidence>
<keyword evidence="6" id="KW-0269">Exonuclease</keyword>
<evidence type="ECO:0000256" key="7">
    <source>
        <dbReference type="ARBA" id="ARBA00035759"/>
    </source>
</evidence>
<evidence type="ECO:0000313" key="15">
    <source>
        <dbReference type="EMBL" id="KAJ1108292.1"/>
    </source>
</evidence>
<dbReference type="InterPro" id="IPR050874">
    <property type="entry name" value="Diverse_PLD-related"/>
</dbReference>
<dbReference type="InterPro" id="IPR001736">
    <property type="entry name" value="PLipase_D/transphosphatidylase"/>
</dbReference>
<evidence type="ECO:0000256" key="1">
    <source>
        <dbReference type="ARBA" id="ARBA00004227"/>
    </source>
</evidence>
<dbReference type="PANTHER" id="PTHR10185">
    <property type="entry name" value="PHOSPHOLIPASE D - RELATED"/>
    <property type="match status" value="1"/>
</dbReference>
<evidence type="ECO:0000256" key="4">
    <source>
        <dbReference type="ARBA" id="ARBA00022737"/>
    </source>
</evidence>
<evidence type="ECO:0000256" key="11">
    <source>
        <dbReference type="ARBA" id="ARBA00039647"/>
    </source>
</evidence>
<dbReference type="InterPro" id="IPR032803">
    <property type="entry name" value="PLDc_3"/>
</dbReference>
<keyword evidence="5" id="KW-0378">Hydrolase</keyword>
<dbReference type="Gene3D" id="3.30.870.10">
    <property type="entry name" value="Endonuclease Chain A"/>
    <property type="match status" value="2"/>
</dbReference>
<keyword evidence="13" id="KW-1133">Transmembrane helix</keyword>
<evidence type="ECO:0000256" key="2">
    <source>
        <dbReference type="ARBA" id="ARBA00008664"/>
    </source>
</evidence>
<evidence type="ECO:0000313" key="16">
    <source>
        <dbReference type="Proteomes" id="UP001066276"/>
    </source>
</evidence>
<comment type="similarity">
    <text evidence="2">Belongs to the phospholipase D family.</text>
</comment>
<feature type="domain" description="PLD phosphodiesterase" evidence="14">
    <location>
        <begin position="290"/>
        <end position="317"/>
    </location>
</feature>
<dbReference type="SUPFAM" id="SSF56024">
    <property type="entry name" value="Phospholipase D/nuclease"/>
    <property type="match status" value="2"/>
</dbReference>
<reference evidence="15" key="1">
    <citation type="journal article" date="2022" name="bioRxiv">
        <title>Sequencing and chromosome-scale assembly of the giantPleurodeles waltlgenome.</title>
        <authorList>
            <person name="Brown T."/>
            <person name="Elewa A."/>
            <person name="Iarovenko S."/>
            <person name="Subramanian E."/>
            <person name="Araus A.J."/>
            <person name="Petzold A."/>
            <person name="Susuki M."/>
            <person name="Suzuki K.-i.T."/>
            <person name="Hayashi T."/>
            <person name="Toyoda A."/>
            <person name="Oliveira C."/>
            <person name="Osipova E."/>
            <person name="Leigh N.D."/>
            <person name="Simon A."/>
            <person name="Yun M.H."/>
        </authorList>
    </citation>
    <scope>NUCLEOTIDE SEQUENCE</scope>
    <source>
        <strain evidence="15">20211129_DDA</strain>
        <tissue evidence="15">Liver</tissue>
    </source>
</reference>
<dbReference type="SMART" id="SM00155">
    <property type="entry name" value="PLDc"/>
    <property type="match status" value="2"/>
</dbReference>
<dbReference type="PANTHER" id="PTHR10185:SF16">
    <property type="entry name" value="5'-3' EXONUCLEASE PLD3"/>
    <property type="match status" value="1"/>
</dbReference>
<evidence type="ECO:0000256" key="10">
    <source>
        <dbReference type="ARBA" id="ARBA00039059"/>
    </source>
</evidence>
<organism evidence="15 16">
    <name type="scientific">Pleurodeles waltl</name>
    <name type="common">Iberian ribbed newt</name>
    <dbReference type="NCBI Taxonomy" id="8319"/>
    <lineage>
        <taxon>Eukaryota</taxon>
        <taxon>Metazoa</taxon>
        <taxon>Chordata</taxon>
        <taxon>Craniata</taxon>
        <taxon>Vertebrata</taxon>
        <taxon>Euteleostomi</taxon>
        <taxon>Amphibia</taxon>
        <taxon>Batrachia</taxon>
        <taxon>Caudata</taxon>
        <taxon>Salamandroidea</taxon>
        <taxon>Salamandridae</taxon>
        <taxon>Pleurodelinae</taxon>
        <taxon>Pleurodeles</taxon>
    </lineage>
</organism>
<evidence type="ECO:0000256" key="9">
    <source>
        <dbReference type="ARBA" id="ARBA00037858"/>
    </source>
</evidence>
<dbReference type="GO" id="GO:0043202">
    <property type="term" value="C:lysosomal lumen"/>
    <property type="evidence" value="ECO:0007669"/>
    <property type="project" value="UniProtKB-SubCell"/>
</dbReference>
<keyword evidence="16" id="KW-1185">Reference proteome</keyword>
<feature type="transmembrane region" description="Helical" evidence="13">
    <location>
        <begin position="130"/>
        <end position="154"/>
    </location>
</feature>
<protein>
    <recommendedName>
        <fullName evidence="11">5'-3' exonuclease PLD3</fullName>
        <ecNumber evidence="10">3.1.16.1</ecNumber>
    </recommendedName>
    <alternativeName>
        <fullName evidence="12">Phospholipase D3</fullName>
    </alternativeName>
</protein>
<dbReference type="PROSITE" id="PS50035">
    <property type="entry name" value="PLD"/>
    <property type="match status" value="2"/>
</dbReference>
<accession>A0AAV7MYN0</accession>
<sequence length="587" mass="66141">MVFPNPMAAGKCWRTGVRIFLLWPPRLQWTMTYLSLFLMIRQATTITGRAISVLHFLSKQLEVSPRRATSGNDHSSGSFVVPLNSWLKAPATMKPTITYKQLKKVEGPDEVILVPASENAFALTRYSCTVAITLVLTFALYVMMCQLMILPSLFSSTVEQTEMVRNQNNTCSDSCEFVLVESIPEGLVYTENSTVNPSIYQTWLNLLGTAKSSVDIASFYWTLTNNDTRTTSPTADEGEHILKELLNLPQRGITLRIAVDPPNSPARMNDLSALKKAGADVRIVPMKNLTGGVLHTKFWVVDQQHLYIGSANMDWRSLTQVKELGAAVYNCSCMVQDLLKLFEAYWSLGAPGATVPSPWPSNYSTTYNKDTPLEVELNGTNSDVYLSSAPPALCAEGRTKDLQSILSIIDDARHFVYISVMDYMPTMEFSYPKRYWPDIDNHLRKAVYERHIHVKLLISCWHSTDPSMFPFLRSLDYLKDNKSHYNIHVKLFVVPVSAEQAKIPYGRVNHNKYMVTDKVAYIGTSNWSGDYFLRTAGSALVVNQTSSATGEVTVQQQLKEVFERDWYSNYTRTLDSPNTGQDKCKIQ</sequence>
<dbReference type="Proteomes" id="UP001066276">
    <property type="component" value="Chromosome 9"/>
</dbReference>
<dbReference type="EMBL" id="JANPWB010000013">
    <property type="protein sequence ID" value="KAJ1108292.1"/>
    <property type="molecule type" value="Genomic_DNA"/>
</dbReference>
<name>A0AAV7MYN0_PLEWA</name>
<comment type="catalytic activity">
    <reaction evidence="7">
        <text>Exonucleolytic cleavage in the 5'- to 3'-direction to yield nucleoside 3'-phosphates.</text>
        <dbReference type="EC" id="3.1.16.1"/>
    </reaction>
</comment>
<comment type="caution">
    <text evidence="15">The sequence shown here is derived from an EMBL/GenBank/DDBJ whole genome shotgun (WGS) entry which is preliminary data.</text>
</comment>